<gene>
    <name evidence="1" type="ORF">EHS24_003770</name>
</gene>
<sequence>MAAPQVTFRDDDLNVVPSTSLGLPAQAKTVDIESETRTQNMGNLATHMLELDHIRVFNFDKISQAFPFKARDTFIMSLNAFPGAATDISAHNDDAGFFSPRRELIHEGPKRLVLNIRTSGGYQEPSLSIAQQAPFGFPDTVKEVVFIFSEVPTPSIKTLTKTPRDRLQLFQTIIELIFDANHVKFTFVDMGYMRPRWKYNEVITEHDHDSMWESTTKAVWSTSEEMDGDDAKYADFDFLTREEYRKKVGDKQFALETMA</sequence>
<keyword evidence="2" id="KW-1185">Reference proteome</keyword>
<reference evidence="1 2" key="1">
    <citation type="submission" date="2018-11" db="EMBL/GenBank/DDBJ databases">
        <title>Genome sequence of Apiotrichum porosum DSM 27194.</title>
        <authorList>
            <person name="Aliyu H."/>
            <person name="Gorte O."/>
            <person name="Ochsenreither K."/>
        </authorList>
    </citation>
    <scope>NUCLEOTIDE SEQUENCE [LARGE SCALE GENOMIC DNA]</scope>
    <source>
        <strain evidence="1 2">DSM 27194</strain>
    </source>
</reference>
<protein>
    <submittedName>
        <fullName evidence="1">Uncharacterized protein</fullName>
    </submittedName>
</protein>
<evidence type="ECO:0000313" key="1">
    <source>
        <dbReference type="EMBL" id="RSH77139.1"/>
    </source>
</evidence>
<dbReference type="AlphaFoldDB" id="A0A427XE10"/>
<dbReference type="RefSeq" id="XP_028472286.1">
    <property type="nucleotide sequence ID" value="XM_028619417.1"/>
</dbReference>
<dbReference type="Proteomes" id="UP000279236">
    <property type="component" value="Unassembled WGS sequence"/>
</dbReference>
<accession>A0A427XE10</accession>
<proteinExistence type="predicted"/>
<comment type="caution">
    <text evidence="1">The sequence shown here is derived from an EMBL/GenBank/DDBJ whole genome shotgun (WGS) entry which is preliminary data.</text>
</comment>
<dbReference type="GeneID" id="39588313"/>
<evidence type="ECO:0000313" key="2">
    <source>
        <dbReference type="Proteomes" id="UP000279236"/>
    </source>
</evidence>
<dbReference type="EMBL" id="RSCE01000018">
    <property type="protein sequence ID" value="RSH77139.1"/>
    <property type="molecule type" value="Genomic_DNA"/>
</dbReference>
<organism evidence="1 2">
    <name type="scientific">Apiotrichum porosum</name>
    <dbReference type="NCBI Taxonomy" id="105984"/>
    <lineage>
        <taxon>Eukaryota</taxon>
        <taxon>Fungi</taxon>
        <taxon>Dikarya</taxon>
        <taxon>Basidiomycota</taxon>
        <taxon>Agaricomycotina</taxon>
        <taxon>Tremellomycetes</taxon>
        <taxon>Trichosporonales</taxon>
        <taxon>Trichosporonaceae</taxon>
        <taxon>Apiotrichum</taxon>
    </lineage>
</organism>
<name>A0A427XE10_9TREE</name>